<dbReference type="InterPro" id="IPR019752">
    <property type="entry name" value="Pyrv/ketoisovalerate_OxRed_cat"/>
</dbReference>
<dbReference type="PANTHER" id="PTHR42730">
    <property type="entry name" value="2-OXOGLUTARATE SYNTHASE SUBUNIT KORC"/>
    <property type="match status" value="1"/>
</dbReference>
<gene>
    <name evidence="3" type="ORF">SAMN06296020_103188</name>
</gene>
<keyword evidence="4" id="KW-1185">Reference proteome</keyword>
<dbReference type="PANTHER" id="PTHR42730:SF1">
    <property type="entry name" value="2-OXOGLUTARATE SYNTHASE SUBUNIT KORC"/>
    <property type="match status" value="1"/>
</dbReference>
<dbReference type="InterPro" id="IPR002869">
    <property type="entry name" value="Pyrv_flavodox_OxRed_cen"/>
</dbReference>
<protein>
    <submittedName>
        <fullName evidence="3">2-oxoglutarate ferredoxin oxidoreductase subunit gamma</fullName>
    </submittedName>
</protein>
<comment type="caution">
    <text evidence="3">The sequence shown here is derived from an EMBL/GenBank/DDBJ whole genome shotgun (WGS) entry which is preliminary data.</text>
</comment>
<organism evidence="3 4">
    <name type="scientific">Anoxynatronum buryatiense</name>
    <dbReference type="NCBI Taxonomy" id="489973"/>
    <lineage>
        <taxon>Bacteria</taxon>
        <taxon>Bacillati</taxon>
        <taxon>Bacillota</taxon>
        <taxon>Clostridia</taxon>
        <taxon>Eubacteriales</taxon>
        <taxon>Clostridiaceae</taxon>
        <taxon>Anoxynatronum</taxon>
    </lineage>
</organism>
<name>A0AA46AID8_9CLOT</name>
<accession>A0AA46AID8</accession>
<evidence type="ECO:0000313" key="4">
    <source>
        <dbReference type="Proteomes" id="UP001158066"/>
    </source>
</evidence>
<evidence type="ECO:0000313" key="3">
    <source>
        <dbReference type="EMBL" id="SMP47925.1"/>
    </source>
</evidence>
<dbReference type="GO" id="GO:0016903">
    <property type="term" value="F:oxidoreductase activity, acting on the aldehyde or oxo group of donors"/>
    <property type="evidence" value="ECO:0007669"/>
    <property type="project" value="InterPro"/>
</dbReference>
<dbReference type="AlphaFoldDB" id="A0AA46AID8"/>
<reference evidence="3" key="1">
    <citation type="submission" date="2017-05" db="EMBL/GenBank/DDBJ databases">
        <authorList>
            <person name="Varghese N."/>
            <person name="Submissions S."/>
        </authorList>
    </citation>
    <scope>NUCLEOTIDE SEQUENCE</scope>
    <source>
        <strain evidence="3">Su22</strain>
    </source>
</reference>
<dbReference type="Pfam" id="PF01558">
    <property type="entry name" value="POR"/>
    <property type="match status" value="1"/>
</dbReference>
<sequence length="185" mass="19834">MSEKIEVRLGGSGGQGLILAGIILAEAAILEGKNAIQAQSYGPEARGGASKAEVIISDGEIDFPKVQNADVLLALTQKACDKYLSSLKMNGLLILDDSIDISPTTFENFQVVRIPIIQTATEKLKRVMVANIVALAAIRELTQAVTRESLEAAVLKRVPPGTETLNRQALQEGYQLIQLISDPTH</sequence>
<keyword evidence="1" id="KW-0560">Oxidoreductase</keyword>
<dbReference type="EMBL" id="FXUF01000003">
    <property type="protein sequence ID" value="SMP47925.1"/>
    <property type="molecule type" value="Genomic_DNA"/>
</dbReference>
<dbReference type="InterPro" id="IPR052554">
    <property type="entry name" value="2-oxoglutarate_synth_KorC"/>
</dbReference>
<evidence type="ECO:0000259" key="2">
    <source>
        <dbReference type="Pfam" id="PF01558"/>
    </source>
</evidence>
<dbReference type="RefSeq" id="WP_283408458.1">
    <property type="nucleotide sequence ID" value="NZ_FXUF01000003.1"/>
</dbReference>
<evidence type="ECO:0000256" key="1">
    <source>
        <dbReference type="ARBA" id="ARBA00023002"/>
    </source>
</evidence>
<dbReference type="SUPFAM" id="SSF53323">
    <property type="entry name" value="Pyruvate-ferredoxin oxidoreductase, PFOR, domain III"/>
    <property type="match status" value="1"/>
</dbReference>
<dbReference type="Gene3D" id="3.40.920.10">
    <property type="entry name" value="Pyruvate-ferredoxin oxidoreductase, PFOR, domain III"/>
    <property type="match status" value="1"/>
</dbReference>
<proteinExistence type="predicted"/>
<dbReference type="Proteomes" id="UP001158066">
    <property type="component" value="Unassembled WGS sequence"/>
</dbReference>
<feature type="domain" description="Pyruvate/ketoisovalerate oxidoreductase catalytic" evidence="2">
    <location>
        <begin position="13"/>
        <end position="175"/>
    </location>
</feature>